<feature type="domain" description="4Fe-4S ferredoxin-type" evidence="13">
    <location>
        <begin position="123"/>
        <end position="152"/>
    </location>
</feature>
<keyword evidence="4" id="KW-0997">Cell inner membrane</keyword>
<name>A0A0R2SJT0_9GAMM</name>
<keyword evidence="12" id="KW-1133">Transmembrane helix</keyword>
<gene>
    <name evidence="15" type="ORF">ABR69_05635</name>
</gene>
<evidence type="ECO:0000256" key="2">
    <source>
        <dbReference type="ARBA" id="ARBA00022475"/>
    </source>
</evidence>
<dbReference type="Gene3D" id="1.10.15.40">
    <property type="entry name" value="Electron transport complex subunit B, putative Fe-S cluster"/>
    <property type="match status" value="1"/>
</dbReference>
<dbReference type="GO" id="GO:0009055">
    <property type="term" value="F:electron transfer activity"/>
    <property type="evidence" value="ECO:0007669"/>
    <property type="project" value="InterPro"/>
</dbReference>
<comment type="caution">
    <text evidence="15">The sequence shown here is derived from an EMBL/GenBank/DDBJ whole genome shotgun (WGS) entry which is preliminary data.</text>
</comment>
<keyword evidence="7" id="KW-1278">Translocase</keyword>
<dbReference type="PANTHER" id="PTHR42859">
    <property type="entry name" value="OXIDOREDUCTASE"/>
    <property type="match status" value="1"/>
</dbReference>
<keyword evidence="10" id="KW-0411">Iron-sulfur</keyword>
<dbReference type="PROSITE" id="PS51656">
    <property type="entry name" value="4FE4S"/>
    <property type="match status" value="1"/>
</dbReference>
<evidence type="ECO:0000256" key="12">
    <source>
        <dbReference type="SAM" id="Phobius"/>
    </source>
</evidence>
<evidence type="ECO:0000259" key="14">
    <source>
        <dbReference type="PROSITE" id="PS51656"/>
    </source>
</evidence>
<dbReference type="PROSITE" id="PS00198">
    <property type="entry name" value="4FE4S_FER_1"/>
    <property type="match status" value="2"/>
</dbReference>
<keyword evidence="5" id="KW-0479">Metal-binding</keyword>
<keyword evidence="8" id="KW-0249">Electron transport</keyword>
<feature type="transmembrane region" description="Helical" evidence="12">
    <location>
        <begin position="14"/>
        <end position="32"/>
    </location>
</feature>
<dbReference type="SUPFAM" id="SSF54862">
    <property type="entry name" value="4Fe-4S ferredoxins"/>
    <property type="match status" value="1"/>
</dbReference>
<dbReference type="GO" id="GO:0051539">
    <property type="term" value="F:4 iron, 4 sulfur cluster binding"/>
    <property type="evidence" value="ECO:0007669"/>
    <property type="project" value="UniProtKB-KW"/>
</dbReference>
<dbReference type="PROSITE" id="PS51379">
    <property type="entry name" value="4FE4S_FER_2"/>
    <property type="match status" value="2"/>
</dbReference>
<dbReference type="GO" id="GO:0046872">
    <property type="term" value="F:metal ion binding"/>
    <property type="evidence" value="ECO:0007669"/>
    <property type="project" value="UniProtKB-KW"/>
</dbReference>
<keyword evidence="3" id="KW-0004">4Fe-4S</keyword>
<evidence type="ECO:0000256" key="5">
    <source>
        <dbReference type="ARBA" id="ARBA00022723"/>
    </source>
</evidence>
<dbReference type="EMBL" id="LIBB01000032">
    <property type="protein sequence ID" value="KRO73053.1"/>
    <property type="molecule type" value="Genomic_DNA"/>
</dbReference>
<organism evidence="15 16">
    <name type="scientific">OM182 bacterium BACL3 MAG-120507-bin80</name>
    <dbReference type="NCBI Taxonomy" id="1655577"/>
    <lineage>
        <taxon>Bacteria</taxon>
        <taxon>Pseudomonadati</taxon>
        <taxon>Pseudomonadota</taxon>
        <taxon>Gammaproteobacteria</taxon>
        <taxon>OMG group</taxon>
        <taxon>OM182 clade</taxon>
    </lineage>
</organism>
<feature type="domain" description="4Fe-4S" evidence="14">
    <location>
        <begin position="49"/>
        <end position="107"/>
    </location>
</feature>
<dbReference type="Pfam" id="PF14697">
    <property type="entry name" value="Fer4_21"/>
    <property type="match status" value="1"/>
</dbReference>
<keyword evidence="9" id="KW-0408">Iron</keyword>
<dbReference type="Gene3D" id="3.30.70.20">
    <property type="match status" value="1"/>
</dbReference>
<dbReference type="InterPro" id="IPR017896">
    <property type="entry name" value="4Fe4S_Fe-S-bd"/>
</dbReference>
<dbReference type="InterPro" id="IPR007202">
    <property type="entry name" value="4Fe-4S_dom"/>
</dbReference>
<dbReference type="InterPro" id="IPR050294">
    <property type="entry name" value="RnfB_subfamily"/>
</dbReference>
<evidence type="ECO:0000256" key="3">
    <source>
        <dbReference type="ARBA" id="ARBA00022485"/>
    </source>
</evidence>
<evidence type="ECO:0000256" key="8">
    <source>
        <dbReference type="ARBA" id="ARBA00022982"/>
    </source>
</evidence>
<evidence type="ECO:0000256" key="4">
    <source>
        <dbReference type="ARBA" id="ARBA00022519"/>
    </source>
</evidence>
<proteinExistence type="predicted"/>
<sequence>MANLLTALSASDMVTAPVVIAFLGLILSALALRRLTATAPKSSAAATRDVDAQITLLDLFLPQTQCGQCGHLGCRPYAEAILRGAATNLCPPGGEITARRLAQAVNDFPAALNPAHMPPLSSSVARIREDECIGCTKCIQACPTDAIFGAAKRMHIIIEAECNGCDLCVDPCPVDCIDLVARNDEQQNSQRRAGGRP</sequence>
<evidence type="ECO:0000313" key="16">
    <source>
        <dbReference type="Proteomes" id="UP000051934"/>
    </source>
</evidence>
<dbReference type="PANTHER" id="PTHR42859:SF3">
    <property type="entry name" value="ION-TRANSLOCATING OXIDOREDUCTASE COMPLEX SUBUNIT B"/>
    <property type="match status" value="1"/>
</dbReference>
<keyword evidence="2" id="KW-1003">Cell membrane</keyword>
<evidence type="ECO:0000256" key="6">
    <source>
        <dbReference type="ARBA" id="ARBA00022737"/>
    </source>
</evidence>
<dbReference type="InterPro" id="IPR017900">
    <property type="entry name" value="4Fe4S_Fe_S_CS"/>
</dbReference>
<accession>A0A0R2SJT0</accession>
<dbReference type="InterPro" id="IPR010207">
    <property type="entry name" value="Elect_transpt_cplx_RnfB/RsxB"/>
</dbReference>
<dbReference type="Proteomes" id="UP000051934">
    <property type="component" value="Unassembled WGS sequence"/>
</dbReference>
<evidence type="ECO:0000256" key="11">
    <source>
        <dbReference type="ARBA" id="ARBA00023136"/>
    </source>
</evidence>
<keyword evidence="12" id="KW-0812">Transmembrane</keyword>
<evidence type="ECO:0000256" key="9">
    <source>
        <dbReference type="ARBA" id="ARBA00023004"/>
    </source>
</evidence>
<evidence type="ECO:0000313" key="15">
    <source>
        <dbReference type="EMBL" id="KRO73053.1"/>
    </source>
</evidence>
<keyword evidence="6" id="KW-0677">Repeat</keyword>
<reference evidence="15 16" key="1">
    <citation type="submission" date="2015-10" db="EMBL/GenBank/DDBJ databases">
        <title>Metagenome-Assembled Genomes uncover a global brackish microbiome.</title>
        <authorList>
            <person name="Hugerth L.W."/>
            <person name="Larsson J."/>
            <person name="Alneberg J."/>
            <person name="Lindh M.V."/>
            <person name="Legrand C."/>
            <person name="Pinhassi J."/>
            <person name="Andersson A.F."/>
        </authorList>
    </citation>
    <scope>NUCLEOTIDE SEQUENCE [LARGE SCALE GENOMIC DNA]</scope>
    <source>
        <strain evidence="15">BACL4 MAG-120507-bin80</strain>
    </source>
</reference>
<evidence type="ECO:0000256" key="7">
    <source>
        <dbReference type="ARBA" id="ARBA00022967"/>
    </source>
</evidence>
<evidence type="ECO:0000256" key="10">
    <source>
        <dbReference type="ARBA" id="ARBA00023014"/>
    </source>
</evidence>
<evidence type="ECO:0000259" key="13">
    <source>
        <dbReference type="PROSITE" id="PS51379"/>
    </source>
</evidence>
<protein>
    <submittedName>
        <fullName evidence="15">Uncharacterized protein</fullName>
    </submittedName>
</protein>
<dbReference type="AlphaFoldDB" id="A0A0R2SJT0"/>
<keyword evidence="1" id="KW-0813">Transport</keyword>
<keyword evidence="11 12" id="KW-0472">Membrane</keyword>
<feature type="domain" description="4Fe-4S ferredoxin-type" evidence="13">
    <location>
        <begin position="154"/>
        <end position="182"/>
    </location>
</feature>
<evidence type="ECO:0000256" key="1">
    <source>
        <dbReference type="ARBA" id="ARBA00022448"/>
    </source>
</evidence>
<dbReference type="NCBIfam" id="TIGR01944">
    <property type="entry name" value="rnfB"/>
    <property type="match status" value="1"/>
</dbReference>
<dbReference type="Pfam" id="PF04060">
    <property type="entry name" value="FeS"/>
    <property type="match status" value="1"/>
</dbReference>